<evidence type="ECO:0000313" key="2">
    <source>
        <dbReference type="EnsemblMetazoa" id="SCAU000654-PA"/>
    </source>
</evidence>
<dbReference type="Proteomes" id="UP000095300">
    <property type="component" value="Unassembled WGS sequence"/>
</dbReference>
<keyword evidence="3" id="KW-1185">Reference proteome</keyword>
<dbReference type="EnsemblMetazoa" id="SCAU000654-RA">
    <property type="protein sequence ID" value="SCAU000654-PA"/>
    <property type="gene ID" value="SCAU000654"/>
</dbReference>
<feature type="compositionally biased region" description="Acidic residues" evidence="1">
    <location>
        <begin position="375"/>
        <end position="386"/>
    </location>
</feature>
<dbReference type="VEuPathDB" id="VectorBase:SCAU000654"/>
<gene>
    <name evidence="2" type="primary">106083687</name>
</gene>
<organism evidence="2 3">
    <name type="scientific">Stomoxys calcitrans</name>
    <name type="common">Stable fly</name>
    <name type="synonym">Conops calcitrans</name>
    <dbReference type="NCBI Taxonomy" id="35570"/>
    <lineage>
        <taxon>Eukaryota</taxon>
        <taxon>Metazoa</taxon>
        <taxon>Ecdysozoa</taxon>
        <taxon>Arthropoda</taxon>
        <taxon>Hexapoda</taxon>
        <taxon>Insecta</taxon>
        <taxon>Pterygota</taxon>
        <taxon>Neoptera</taxon>
        <taxon>Endopterygota</taxon>
        <taxon>Diptera</taxon>
        <taxon>Brachycera</taxon>
        <taxon>Muscomorpha</taxon>
        <taxon>Muscoidea</taxon>
        <taxon>Muscidae</taxon>
        <taxon>Stomoxys</taxon>
    </lineage>
</organism>
<protein>
    <submittedName>
        <fullName evidence="2">Uncharacterized protein</fullName>
    </submittedName>
</protein>
<dbReference type="KEGG" id="scac:106083687"/>
<name>A0A1I8NNL0_STOCA</name>
<accession>A0A1I8NNL0</accession>
<sequence length="386" mass="45750">MANNTLNNSSQDYDQSFRFSQNQLEKSLDTFFSTGTRHNNNKTPPREASYKYDYDEIRRVPRQREMGDRPSSRAGRRQAASKPDRFRQSRRRPRKRKGPSAIRRERYLEAKNKLEEIANNVENGTVQEDDEENRIKYTKILEEIEKEKLEIAQIEEAKKNKKTRDRRTEISTIKPDPEAYWKVWWAKYAYIENIIPIVDKNVPEVKNMVKFSFNKNDQQNQSRMNDILKVGIDRINRNFNITETNYQSRDVYKLFIYKRLMEDINFQKRLNPTDKDRVLKSLTVFKSKRLYSLMLQSLISKWDNCHKTMAGAVKSGNWDVSVKMMNTKLFHYLVMESIKELKTLCALDWSGFNEFYENQMSMPPQHLTNTHGEDGENNSDMDNGDA</sequence>
<feature type="compositionally biased region" description="Basic residues" evidence="1">
    <location>
        <begin position="88"/>
        <end position="98"/>
    </location>
</feature>
<dbReference type="OrthoDB" id="5135119at2759"/>
<feature type="compositionally biased region" description="Basic and acidic residues" evidence="1">
    <location>
        <begin position="44"/>
        <end position="71"/>
    </location>
</feature>
<feature type="region of interest" description="Disordered" evidence="1">
    <location>
        <begin position="363"/>
        <end position="386"/>
    </location>
</feature>
<dbReference type="AlphaFoldDB" id="A0A1I8NNL0"/>
<proteinExistence type="predicted"/>
<feature type="region of interest" description="Disordered" evidence="1">
    <location>
        <begin position="1"/>
        <end position="106"/>
    </location>
</feature>
<evidence type="ECO:0000256" key="1">
    <source>
        <dbReference type="SAM" id="MobiDB-lite"/>
    </source>
</evidence>
<reference evidence="2" key="1">
    <citation type="submission" date="2020-05" db="UniProtKB">
        <authorList>
            <consortium name="EnsemblMetazoa"/>
        </authorList>
    </citation>
    <scope>IDENTIFICATION</scope>
    <source>
        <strain evidence="2">USDA</strain>
    </source>
</reference>
<evidence type="ECO:0000313" key="3">
    <source>
        <dbReference type="Proteomes" id="UP000095300"/>
    </source>
</evidence>
<feature type="compositionally biased region" description="Polar residues" evidence="1">
    <location>
        <begin position="1"/>
        <end position="43"/>
    </location>
</feature>